<organism evidence="1 2">
    <name type="scientific">Algibacter miyuki</name>
    <dbReference type="NCBI Taxonomy" id="1306933"/>
    <lineage>
        <taxon>Bacteria</taxon>
        <taxon>Pseudomonadati</taxon>
        <taxon>Bacteroidota</taxon>
        <taxon>Flavobacteriia</taxon>
        <taxon>Flavobacteriales</taxon>
        <taxon>Flavobacteriaceae</taxon>
        <taxon>Algibacter</taxon>
    </lineage>
</organism>
<proteinExistence type="predicted"/>
<protein>
    <submittedName>
        <fullName evidence="1">DUF5995 family protein</fullName>
    </submittedName>
</protein>
<name>A0ABV5H6M6_9FLAO</name>
<dbReference type="Proteomes" id="UP001589590">
    <property type="component" value="Unassembled WGS sequence"/>
</dbReference>
<evidence type="ECO:0000313" key="2">
    <source>
        <dbReference type="Proteomes" id="UP001589590"/>
    </source>
</evidence>
<gene>
    <name evidence="1" type="ORF">ACFFU1_18680</name>
</gene>
<dbReference type="RefSeq" id="WP_290271065.1">
    <property type="nucleotide sequence ID" value="NZ_JAUFQP010000010.1"/>
</dbReference>
<dbReference type="Pfam" id="PF19458">
    <property type="entry name" value="DUF5995"/>
    <property type="match status" value="1"/>
</dbReference>
<sequence>MIANTIDDVIIHLEYIIQDSIKNESTLGYFAALYQKVTITVKNKLGTNYFEDDVRMAQLDVIFANRYLLAYSNYKQGKPVSKSWQSAFDAATNWQPIVLQHLLLGMNAHINLDLGIAAAEITKPTTIRQLQSDFNKINDILSALTHEVSADLAEIWPTLLKILKFTNKVDDFIINFSMGLARDGAWKFANVLVNYPDLEAKDIAIADRDATISNFSTSITHHKFTIKMMFLIARIDERGSISEKINMLR</sequence>
<keyword evidence="2" id="KW-1185">Reference proteome</keyword>
<evidence type="ECO:0000313" key="1">
    <source>
        <dbReference type="EMBL" id="MFB9106940.1"/>
    </source>
</evidence>
<dbReference type="InterPro" id="IPR046037">
    <property type="entry name" value="DUF5995"/>
</dbReference>
<comment type="caution">
    <text evidence="1">The sequence shown here is derived from an EMBL/GenBank/DDBJ whole genome shotgun (WGS) entry which is preliminary data.</text>
</comment>
<reference evidence="1 2" key="1">
    <citation type="submission" date="2024-09" db="EMBL/GenBank/DDBJ databases">
        <authorList>
            <person name="Sun Q."/>
            <person name="Mori K."/>
        </authorList>
    </citation>
    <scope>NUCLEOTIDE SEQUENCE [LARGE SCALE GENOMIC DNA]</scope>
    <source>
        <strain evidence="1 2">CECT 8300</strain>
    </source>
</reference>
<dbReference type="EMBL" id="JBHMFA010000035">
    <property type="protein sequence ID" value="MFB9106940.1"/>
    <property type="molecule type" value="Genomic_DNA"/>
</dbReference>
<accession>A0ABV5H6M6</accession>